<keyword evidence="3" id="KW-1185">Reference proteome</keyword>
<comment type="caution">
    <text evidence="2">The sequence shown here is derived from an EMBL/GenBank/DDBJ whole genome shotgun (WGS) entry which is preliminary data.</text>
</comment>
<evidence type="ECO:0000313" key="2">
    <source>
        <dbReference type="EMBL" id="TWV17834.1"/>
    </source>
</evidence>
<proteinExistence type="predicted"/>
<dbReference type="EMBL" id="VOGX01000062">
    <property type="protein sequence ID" value="TWV17834.1"/>
    <property type="molecule type" value="Genomic_DNA"/>
</dbReference>
<dbReference type="Proteomes" id="UP000318052">
    <property type="component" value="Unassembled WGS sequence"/>
</dbReference>
<dbReference type="InterPro" id="IPR049244">
    <property type="entry name" value="DUF6879"/>
</dbReference>
<reference evidence="3" key="1">
    <citation type="journal article" date="2019" name="Microbiol. Resour. Announc.">
        <title>Draft Genomic Sequences of Streptomyces misionensis and Streptomyces albidoflavus, bacteria applied for phytopathogen biocontrol.</title>
        <authorList>
            <person name="Pylro V."/>
            <person name="Dias A."/>
            <person name="Andreote F."/>
            <person name="Varani A."/>
            <person name="Andreote C."/>
            <person name="Bernardo E."/>
            <person name="Martins T."/>
        </authorList>
    </citation>
    <scope>NUCLEOTIDE SEQUENCE [LARGE SCALE GENOMIC DNA]</scope>
    <source>
        <strain evidence="3">77</strain>
    </source>
</reference>
<dbReference type="RefSeq" id="WP_037841838.1">
    <property type="nucleotide sequence ID" value="NZ_JAHUVV010000001.1"/>
</dbReference>
<sequence>MSQPKTAPPFAELIAGCERSAVHLETRDVYGVPEEDADFGAFLAGQRYDLADRGSWWNDFHSTIADAVGRGVSVRRMRVVSEPVTDYIRFEYACTPQNIAAGEEVRWLTRRNARGLLLPASDLWIFDDRLVRYSIFSGGGAFVEDLLDDDPATVKSYADACELIWKRATPHDEFTV</sequence>
<protein>
    <recommendedName>
        <fullName evidence="1">DUF6879 domain-containing protein</fullName>
    </recommendedName>
</protein>
<evidence type="ECO:0000313" key="3">
    <source>
        <dbReference type="Proteomes" id="UP000318052"/>
    </source>
</evidence>
<name>A0ABY3GQ85_9ACTN</name>
<dbReference type="Pfam" id="PF21806">
    <property type="entry name" value="DUF6879"/>
    <property type="match status" value="1"/>
</dbReference>
<gene>
    <name evidence="2" type="ORF">FRZ02_30785</name>
</gene>
<organism evidence="2 3">
    <name type="scientific">Streptomyces albidoflavus</name>
    <dbReference type="NCBI Taxonomy" id="1886"/>
    <lineage>
        <taxon>Bacteria</taxon>
        <taxon>Bacillati</taxon>
        <taxon>Actinomycetota</taxon>
        <taxon>Actinomycetes</taxon>
        <taxon>Kitasatosporales</taxon>
        <taxon>Streptomycetaceae</taxon>
        <taxon>Streptomyces</taxon>
        <taxon>Streptomyces albidoflavus group</taxon>
    </lineage>
</organism>
<evidence type="ECO:0000259" key="1">
    <source>
        <dbReference type="Pfam" id="PF21806"/>
    </source>
</evidence>
<accession>A0ABY3GQ85</accession>
<feature type="domain" description="DUF6879" evidence="1">
    <location>
        <begin position="10"/>
        <end position="175"/>
    </location>
</feature>